<keyword evidence="3" id="KW-1185">Reference proteome</keyword>
<reference evidence="2 3" key="1">
    <citation type="submission" date="2018-10" db="EMBL/GenBank/DDBJ databases">
        <title>A high-quality apple genome assembly.</title>
        <authorList>
            <person name="Hu J."/>
        </authorList>
    </citation>
    <scope>NUCLEOTIDE SEQUENCE [LARGE SCALE GENOMIC DNA]</scope>
    <source>
        <strain evidence="3">cv. HFTH1</strain>
        <tissue evidence="2">Young leaf</tissue>
    </source>
</reference>
<gene>
    <name evidence="2" type="ORF">DVH24_020918</name>
</gene>
<protein>
    <submittedName>
        <fullName evidence="2">Uncharacterized protein</fullName>
    </submittedName>
</protein>
<accession>A0A498JAM1</accession>
<feature type="region of interest" description="Disordered" evidence="1">
    <location>
        <begin position="100"/>
        <end position="133"/>
    </location>
</feature>
<feature type="non-terminal residue" evidence="2">
    <location>
        <position position="1"/>
    </location>
</feature>
<name>A0A498JAM1_MALDO</name>
<organism evidence="2 3">
    <name type="scientific">Malus domestica</name>
    <name type="common">Apple</name>
    <name type="synonym">Pyrus malus</name>
    <dbReference type="NCBI Taxonomy" id="3750"/>
    <lineage>
        <taxon>Eukaryota</taxon>
        <taxon>Viridiplantae</taxon>
        <taxon>Streptophyta</taxon>
        <taxon>Embryophyta</taxon>
        <taxon>Tracheophyta</taxon>
        <taxon>Spermatophyta</taxon>
        <taxon>Magnoliopsida</taxon>
        <taxon>eudicotyledons</taxon>
        <taxon>Gunneridae</taxon>
        <taxon>Pentapetalae</taxon>
        <taxon>rosids</taxon>
        <taxon>fabids</taxon>
        <taxon>Rosales</taxon>
        <taxon>Rosaceae</taxon>
        <taxon>Amygdaloideae</taxon>
        <taxon>Maleae</taxon>
        <taxon>Malus</taxon>
    </lineage>
</organism>
<dbReference type="EMBL" id="RDQH01000334">
    <property type="protein sequence ID" value="RXH91895.1"/>
    <property type="molecule type" value="Genomic_DNA"/>
</dbReference>
<proteinExistence type="predicted"/>
<comment type="caution">
    <text evidence="2">The sequence shown here is derived from an EMBL/GenBank/DDBJ whole genome shotgun (WGS) entry which is preliminary data.</text>
</comment>
<dbReference type="Proteomes" id="UP000290289">
    <property type="component" value="Chromosome 8"/>
</dbReference>
<evidence type="ECO:0000313" key="2">
    <source>
        <dbReference type="EMBL" id="RXH91895.1"/>
    </source>
</evidence>
<dbReference type="AlphaFoldDB" id="A0A498JAM1"/>
<evidence type="ECO:0000256" key="1">
    <source>
        <dbReference type="SAM" id="MobiDB-lite"/>
    </source>
</evidence>
<evidence type="ECO:0000313" key="3">
    <source>
        <dbReference type="Proteomes" id="UP000290289"/>
    </source>
</evidence>
<sequence length="133" mass="14281">VARASVFSFPLDSYTEASSQLLKYLQTPGSPRAERDAVRDGAGATRVGESKSMEVLLVRVLAMVRNVAVPARGSVEKLWCDDEGSMAVVLESGVLSVAVSQKKKKKKNEGPVDPARTGPFQTGRVRSDSCNEI</sequence>